<sequence>MGRGNSVFRFPQATKCCVPRQIKKKAYNKNPPLKYFLDILGDGTGVRFKQVPELLYPLGLTGIHVVDKQLELAELMYAEALRLLLRQAVEPGYKNCCDKPRCLKSASRFRPGTDFELNWACLKPAWSNMSSTTMSGSSLSLSLNEFNEGSLDGDDIRMDTRCEHVFWLEGANESKFLHNESMLRDNLLALGLDKQECSSLASGHSL</sequence>
<comment type="caution">
    <text evidence="1">The sequence shown here is derived from an EMBL/GenBank/DDBJ whole genome shotgun (WGS) entry which is preliminary data.</text>
</comment>
<organism evidence="1 2">
    <name type="scientific">Brachionus plicatilis</name>
    <name type="common">Marine rotifer</name>
    <name type="synonym">Brachionus muelleri</name>
    <dbReference type="NCBI Taxonomy" id="10195"/>
    <lineage>
        <taxon>Eukaryota</taxon>
        <taxon>Metazoa</taxon>
        <taxon>Spiralia</taxon>
        <taxon>Gnathifera</taxon>
        <taxon>Rotifera</taxon>
        <taxon>Eurotatoria</taxon>
        <taxon>Monogononta</taxon>
        <taxon>Pseudotrocha</taxon>
        <taxon>Ploima</taxon>
        <taxon>Brachionidae</taxon>
        <taxon>Brachionus</taxon>
    </lineage>
</organism>
<reference evidence="1 2" key="1">
    <citation type="journal article" date="2018" name="Sci. Rep.">
        <title>Genomic signatures of local adaptation to the degree of environmental predictability in rotifers.</title>
        <authorList>
            <person name="Franch-Gras L."/>
            <person name="Hahn C."/>
            <person name="Garcia-Roger E.M."/>
            <person name="Carmona M.J."/>
            <person name="Serra M."/>
            <person name="Gomez A."/>
        </authorList>
    </citation>
    <scope>NUCLEOTIDE SEQUENCE [LARGE SCALE GENOMIC DNA]</scope>
    <source>
        <strain evidence="1">HYR1</strain>
    </source>
</reference>
<evidence type="ECO:0000313" key="1">
    <source>
        <dbReference type="EMBL" id="RNA13754.1"/>
    </source>
</evidence>
<protein>
    <submittedName>
        <fullName evidence="1">Uncharacterized protein</fullName>
    </submittedName>
</protein>
<dbReference type="AlphaFoldDB" id="A0A3M7QRP1"/>
<name>A0A3M7QRP1_BRAPC</name>
<gene>
    <name evidence="1" type="ORF">BpHYR1_015284</name>
</gene>
<accession>A0A3M7QRP1</accession>
<dbReference type="EMBL" id="REGN01005333">
    <property type="protein sequence ID" value="RNA13754.1"/>
    <property type="molecule type" value="Genomic_DNA"/>
</dbReference>
<evidence type="ECO:0000313" key="2">
    <source>
        <dbReference type="Proteomes" id="UP000276133"/>
    </source>
</evidence>
<keyword evidence="2" id="KW-1185">Reference proteome</keyword>
<dbReference type="Proteomes" id="UP000276133">
    <property type="component" value="Unassembled WGS sequence"/>
</dbReference>
<proteinExistence type="predicted"/>